<evidence type="ECO:0000256" key="2">
    <source>
        <dbReference type="SAM" id="MobiDB-lite"/>
    </source>
</evidence>
<keyword evidence="5" id="KW-1185">Reference proteome</keyword>
<feature type="region of interest" description="Disordered" evidence="2">
    <location>
        <begin position="230"/>
        <end position="269"/>
    </location>
</feature>
<keyword evidence="4" id="KW-0255">Endonuclease</keyword>
<accession>A0ABP7K440</accession>
<evidence type="ECO:0000256" key="1">
    <source>
        <dbReference type="ARBA" id="ARBA00023450"/>
    </source>
</evidence>
<dbReference type="RefSeq" id="WP_345062125.1">
    <property type="nucleotide sequence ID" value="NZ_BAABCN010000002.1"/>
</dbReference>
<organism evidence="4 5">
    <name type="scientific">Leifsonia kafniensis</name>
    <dbReference type="NCBI Taxonomy" id="475957"/>
    <lineage>
        <taxon>Bacteria</taxon>
        <taxon>Bacillati</taxon>
        <taxon>Actinomycetota</taxon>
        <taxon>Actinomycetes</taxon>
        <taxon>Micrococcales</taxon>
        <taxon>Microbacteriaceae</taxon>
        <taxon>Leifsonia</taxon>
    </lineage>
</organism>
<dbReference type="InterPro" id="IPR002711">
    <property type="entry name" value="HNH"/>
</dbReference>
<feature type="compositionally biased region" description="Low complexity" evidence="2">
    <location>
        <begin position="247"/>
        <end position="262"/>
    </location>
</feature>
<dbReference type="CDD" id="cd00085">
    <property type="entry name" value="HNHc"/>
    <property type="match status" value="1"/>
</dbReference>
<comment type="caution">
    <text evidence="4">The sequence shown here is derived from an EMBL/GenBank/DDBJ whole genome shotgun (WGS) entry which is preliminary data.</text>
</comment>
<dbReference type="SMART" id="SM00507">
    <property type="entry name" value="HNHc"/>
    <property type="match status" value="1"/>
</dbReference>
<feature type="region of interest" description="Disordered" evidence="2">
    <location>
        <begin position="422"/>
        <end position="442"/>
    </location>
</feature>
<evidence type="ECO:0000259" key="3">
    <source>
        <dbReference type="SMART" id="SM00507"/>
    </source>
</evidence>
<reference evidence="5" key="1">
    <citation type="journal article" date="2019" name="Int. J. Syst. Evol. Microbiol.">
        <title>The Global Catalogue of Microorganisms (GCM) 10K type strain sequencing project: providing services to taxonomists for standard genome sequencing and annotation.</title>
        <authorList>
            <consortium name="The Broad Institute Genomics Platform"/>
            <consortium name="The Broad Institute Genome Sequencing Center for Infectious Disease"/>
            <person name="Wu L."/>
            <person name="Ma J."/>
        </authorList>
    </citation>
    <scope>NUCLEOTIDE SEQUENCE [LARGE SCALE GENOMIC DNA]</scope>
    <source>
        <strain evidence="5">JCM 17021</strain>
    </source>
</reference>
<dbReference type="GO" id="GO:0004519">
    <property type="term" value="F:endonuclease activity"/>
    <property type="evidence" value="ECO:0007669"/>
    <property type="project" value="UniProtKB-KW"/>
</dbReference>
<keyword evidence="4" id="KW-0378">Hydrolase</keyword>
<dbReference type="Pfam" id="PF02720">
    <property type="entry name" value="DUF222"/>
    <property type="match status" value="1"/>
</dbReference>
<sequence length="442" mass="47910">MNPLLERLGEQIDVVADLNRRQAVLAADTALAIDEARLLSEQLSTLPDTESTLRQRWANRRVLVSELSCALRVPERTMETTIAVSQALIHTLPDTFAALHAGQISYRHAVALADQSFGLSPDDKAELEKAVLPGAGDLIVSQFAQKTRKARERLDPASITVRHQRSVADRAVFFEPAADGMAYVSAFLPAGQATAICTRLTGTARALQRADEPRTLTQLKADVLVDLILDPNEPDRDGTGSRGGSTNGSTSGSKNGSKNGPGRTRRRRGIKPDVVILVPALTLLGRSDEPAVLEGYGPIDLDTAKELAGTAPSWLRVLTDPETGAWLSVGRKRYKPPADLRAVLRLRDGTCRSAGCTRAAADCDIDHSIPFWENGQRGETNLTNLASLCPKDHRDKHEIGWSYIHGDAGTIIWTSPTGHTYTTQPEHRIGPVALPNTDKPPF</sequence>
<dbReference type="Pfam" id="PF01844">
    <property type="entry name" value="HNH"/>
    <property type="match status" value="1"/>
</dbReference>
<evidence type="ECO:0000313" key="5">
    <source>
        <dbReference type="Proteomes" id="UP001501803"/>
    </source>
</evidence>
<keyword evidence="4" id="KW-0540">Nuclease</keyword>
<protein>
    <submittedName>
        <fullName evidence="4">HNH endonuclease signature motif containing protein</fullName>
    </submittedName>
</protein>
<comment type="similarity">
    <text evidence="1">Belongs to the Rv1128c/1148c/1588c/1702c/1945/3466 family.</text>
</comment>
<dbReference type="InterPro" id="IPR003870">
    <property type="entry name" value="DUF222"/>
</dbReference>
<name>A0ABP7K440_9MICO</name>
<gene>
    <name evidence="4" type="ORF">GCM10022381_05960</name>
</gene>
<evidence type="ECO:0000313" key="4">
    <source>
        <dbReference type="EMBL" id="GAA3864970.1"/>
    </source>
</evidence>
<dbReference type="Proteomes" id="UP001501803">
    <property type="component" value="Unassembled WGS sequence"/>
</dbReference>
<dbReference type="InterPro" id="IPR003615">
    <property type="entry name" value="HNH_nuc"/>
</dbReference>
<feature type="domain" description="HNH nuclease" evidence="3">
    <location>
        <begin position="339"/>
        <end position="394"/>
    </location>
</feature>
<dbReference type="EMBL" id="BAABCN010000002">
    <property type="protein sequence ID" value="GAA3864970.1"/>
    <property type="molecule type" value="Genomic_DNA"/>
</dbReference>
<proteinExistence type="inferred from homology"/>